<dbReference type="InterPro" id="IPR036388">
    <property type="entry name" value="WH-like_DNA-bd_sf"/>
</dbReference>
<evidence type="ECO:0000256" key="1">
    <source>
        <dbReference type="ARBA" id="ARBA00023015"/>
    </source>
</evidence>
<dbReference type="Gene3D" id="1.10.10.10">
    <property type="entry name" value="Winged helix-like DNA-binding domain superfamily/Winged helix DNA-binding domain"/>
    <property type="match status" value="1"/>
</dbReference>
<dbReference type="Proteomes" id="UP000614047">
    <property type="component" value="Unassembled WGS sequence"/>
</dbReference>
<organism evidence="6 7">
    <name type="scientific">Actinomadura viridis</name>
    <dbReference type="NCBI Taxonomy" id="58110"/>
    <lineage>
        <taxon>Bacteria</taxon>
        <taxon>Bacillati</taxon>
        <taxon>Actinomycetota</taxon>
        <taxon>Actinomycetes</taxon>
        <taxon>Streptosporangiales</taxon>
        <taxon>Thermomonosporaceae</taxon>
        <taxon>Actinomadura</taxon>
    </lineage>
</organism>
<dbReference type="InterPro" id="IPR000835">
    <property type="entry name" value="HTH_MarR-typ"/>
</dbReference>
<keyword evidence="1" id="KW-0805">Transcription regulation</keyword>
<dbReference type="SMART" id="SM00347">
    <property type="entry name" value="HTH_MARR"/>
    <property type="match status" value="1"/>
</dbReference>
<keyword evidence="3" id="KW-0804">Transcription</keyword>
<feature type="region of interest" description="Disordered" evidence="4">
    <location>
        <begin position="1"/>
        <end position="21"/>
    </location>
</feature>
<dbReference type="PANTHER" id="PTHR33164:SF94">
    <property type="entry name" value="TRANSCRIPTIONAL REGULATORY PROTEIN-RELATED"/>
    <property type="match status" value="1"/>
</dbReference>
<dbReference type="SUPFAM" id="SSF46785">
    <property type="entry name" value="Winged helix' DNA-binding domain"/>
    <property type="match status" value="1"/>
</dbReference>
<evidence type="ECO:0000313" key="7">
    <source>
        <dbReference type="Proteomes" id="UP000614047"/>
    </source>
</evidence>
<accession>A0A931DU29</accession>
<keyword evidence="2 6" id="KW-0238">DNA-binding</keyword>
<reference evidence="6" key="1">
    <citation type="submission" date="2020-11" db="EMBL/GenBank/DDBJ databases">
        <title>Sequencing the genomes of 1000 actinobacteria strains.</title>
        <authorList>
            <person name="Klenk H.-P."/>
        </authorList>
    </citation>
    <scope>NUCLEOTIDE SEQUENCE</scope>
    <source>
        <strain evidence="6">DSM 43175</strain>
    </source>
</reference>
<feature type="domain" description="HTH marR-type" evidence="5">
    <location>
        <begin position="21"/>
        <end position="151"/>
    </location>
</feature>
<dbReference type="GO" id="GO:0003677">
    <property type="term" value="F:DNA binding"/>
    <property type="evidence" value="ECO:0007669"/>
    <property type="project" value="UniProtKB-KW"/>
</dbReference>
<dbReference type="InterPro" id="IPR023187">
    <property type="entry name" value="Tscrpt_reg_MarR-type_CS"/>
</dbReference>
<dbReference type="EMBL" id="JADOUA010000001">
    <property type="protein sequence ID" value="MBG6093927.1"/>
    <property type="molecule type" value="Genomic_DNA"/>
</dbReference>
<dbReference type="InterPro" id="IPR039422">
    <property type="entry name" value="MarR/SlyA-like"/>
</dbReference>
<sequence>MTGRQAQDPEGDGAKAPADVSEAVERALSTAATAWNRADQGLEEHVSPIQLRAVEALARHGEVNLRGLAADLDVIPSSASRLCDRLEAAGLLVRENARSDRREIVLRLSSRGEELFAMLTLRRRTVVARALAQMSPGSRARLLDGLIEFGRALERGEIAAPSEQRRWMA</sequence>
<dbReference type="AlphaFoldDB" id="A0A931DU29"/>
<protein>
    <submittedName>
        <fullName evidence="6">DNA-binding MarR family transcriptional regulator</fullName>
    </submittedName>
</protein>
<name>A0A931DU29_9ACTN</name>
<dbReference type="InterPro" id="IPR036390">
    <property type="entry name" value="WH_DNA-bd_sf"/>
</dbReference>
<dbReference type="PROSITE" id="PS01117">
    <property type="entry name" value="HTH_MARR_1"/>
    <property type="match status" value="1"/>
</dbReference>
<evidence type="ECO:0000259" key="5">
    <source>
        <dbReference type="PROSITE" id="PS50995"/>
    </source>
</evidence>
<dbReference type="PROSITE" id="PS50995">
    <property type="entry name" value="HTH_MARR_2"/>
    <property type="match status" value="1"/>
</dbReference>
<dbReference type="PANTHER" id="PTHR33164">
    <property type="entry name" value="TRANSCRIPTIONAL REGULATOR, MARR FAMILY"/>
    <property type="match status" value="1"/>
</dbReference>
<proteinExistence type="predicted"/>
<evidence type="ECO:0000256" key="3">
    <source>
        <dbReference type="ARBA" id="ARBA00023163"/>
    </source>
</evidence>
<dbReference type="GO" id="GO:0003700">
    <property type="term" value="F:DNA-binding transcription factor activity"/>
    <property type="evidence" value="ECO:0007669"/>
    <property type="project" value="InterPro"/>
</dbReference>
<evidence type="ECO:0000256" key="4">
    <source>
        <dbReference type="SAM" id="MobiDB-lite"/>
    </source>
</evidence>
<evidence type="ECO:0000256" key="2">
    <source>
        <dbReference type="ARBA" id="ARBA00023125"/>
    </source>
</evidence>
<gene>
    <name evidence="6" type="ORF">IW256_008040</name>
</gene>
<dbReference type="RefSeq" id="WP_197015927.1">
    <property type="nucleotide sequence ID" value="NZ_BAABES010000003.1"/>
</dbReference>
<comment type="caution">
    <text evidence="6">The sequence shown here is derived from an EMBL/GenBank/DDBJ whole genome shotgun (WGS) entry which is preliminary data.</text>
</comment>
<dbReference type="GO" id="GO:0006950">
    <property type="term" value="P:response to stress"/>
    <property type="evidence" value="ECO:0007669"/>
    <property type="project" value="TreeGrafter"/>
</dbReference>
<evidence type="ECO:0000313" key="6">
    <source>
        <dbReference type="EMBL" id="MBG6093927.1"/>
    </source>
</evidence>
<keyword evidence="7" id="KW-1185">Reference proteome</keyword>
<dbReference type="Pfam" id="PF12802">
    <property type="entry name" value="MarR_2"/>
    <property type="match status" value="1"/>
</dbReference>